<keyword evidence="6" id="KW-0347">Helicase</keyword>
<keyword evidence="5" id="KW-0378">Hydrolase</keyword>
<dbReference type="InterPro" id="IPR027417">
    <property type="entry name" value="P-loop_NTPase"/>
</dbReference>
<evidence type="ECO:0000256" key="9">
    <source>
        <dbReference type="ARBA" id="ARBA00023125"/>
    </source>
</evidence>
<comment type="subcellular location">
    <subcellularLocation>
        <location evidence="1">Nucleus</location>
    </subcellularLocation>
</comment>
<feature type="compositionally biased region" description="Polar residues" evidence="13">
    <location>
        <begin position="827"/>
        <end position="847"/>
    </location>
</feature>
<evidence type="ECO:0000256" key="7">
    <source>
        <dbReference type="ARBA" id="ARBA00022840"/>
    </source>
</evidence>
<reference evidence="16" key="1">
    <citation type="submission" date="2015-01" db="EMBL/GenBank/DDBJ databases">
        <title>Transcriptome Assembly of Fopius arisanus.</title>
        <authorList>
            <person name="Geib S."/>
        </authorList>
    </citation>
    <scope>NUCLEOTIDE SEQUENCE</scope>
</reference>
<proteinExistence type="inferred from homology"/>
<keyword evidence="7" id="KW-0067">ATP-binding</keyword>
<evidence type="ECO:0000313" key="16">
    <source>
        <dbReference type="EMBL" id="JAG72925.1"/>
    </source>
</evidence>
<dbReference type="GO" id="GO:0003677">
    <property type="term" value="F:DNA binding"/>
    <property type="evidence" value="ECO:0007669"/>
    <property type="project" value="UniProtKB-KW"/>
</dbReference>
<protein>
    <recommendedName>
        <fullName evidence="12">SWI/SNF-related matrix-associated actin-dependent regulator of chromatin subfamily A containing DEAD/H box 1 homolog</fullName>
        <ecNumber evidence="3">3.6.4.12</ecNumber>
    </recommendedName>
</protein>
<evidence type="ECO:0000256" key="8">
    <source>
        <dbReference type="ARBA" id="ARBA00022853"/>
    </source>
</evidence>
<evidence type="ECO:0000256" key="2">
    <source>
        <dbReference type="ARBA" id="ARBA00007025"/>
    </source>
</evidence>
<organism evidence="16">
    <name type="scientific">Fopius arisanus</name>
    <dbReference type="NCBI Taxonomy" id="64838"/>
    <lineage>
        <taxon>Eukaryota</taxon>
        <taxon>Metazoa</taxon>
        <taxon>Ecdysozoa</taxon>
        <taxon>Arthropoda</taxon>
        <taxon>Hexapoda</taxon>
        <taxon>Insecta</taxon>
        <taxon>Pterygota</taxon>
        <taxon>Neoptera</taxon>
        <taxon>Endopterygota</taxon>
        <taxon>Hymenoptera</taxon>
        <taxon>Apocrita</taxon>
        <taxon>Ichneumonoidea</taxon>
        <taxon>Braconidae</taxon>
        <taxon>Opiinae</taxon>
        <taxon>Fopius</taxon>
    </lineage>
</organism>
<comment type="function">
    <text evidence="11">DNA helicase that possesses intrinsic ATP-dependent nucleosome-remodeling activity and is both required for DNA repair and heterochromatin organization. Promotes DNA end resection of double-strand breaks (DSBs) following DNA damage: probably acts by weakening histone DNA interactions in nucleosomes flanking DSBs.</text>
</comment>
<dbReference type="InterPro" id="IPR038718">
    <property type="entry name" value="SNF2-like_sf"/>
</dbReference>
<dbReference type="SUPFAM" id="SSF52540">
    <property type="entry name" value="P-loop containing nucleoside triphosphate hydrolases"/>
    <property type="match status" value="2"/>
</dbReference>
<dbReference type="CDD" id="cd18793">
    <property type="entry name" value="SF2_C_SNF"/>
    <property type="match status" value="1"/>
</dbReference>
<dbReference type="SMART" id="SM00490">
    <property type="entry name" value="HELICc"/>
    <property type="match status" value="1"/>
</dbReference>
<gene>
    <name evidence="16" type="primary">Smarcad1_1</name>
    <name evidence="16" type="ORF">g.54481</name>
</gene>
<keyword evidence="9" id="KW-0238">DNA-binding</keyword>
<evidence type="ECO:0000256" key="4">
    <source>
        <dbReference type="ARBA" id="ARBA00022741"/>
    </source>
</evidence>
<feature type="region of interest" description="Disordered" evidence="13">
    <location>
        <begin position="51"/>
        <end position="83"/>
    </location>
</feature>
<dbReference type="InterPro" id="IPR014001">
    <property type="entry name" value="Helicase_ATP-bd"/>
</dbReference>
<dbReference type="GO" id="GO:0005694">
    <property type="term" value="C:chromosome"/>
    <property type="evidence" value="ECO:0007669"/>
    <property type="project" value="UniProtKB-ARBA"/>
</dbReference>
<feature type="compositionally biased region" description="Acidic residues" evidence="13">
    <location>
        <begin position="140"/>
        <end position="151"/>
    </location>
</feature>
<dbReference type="EC" id="3.6.4.12" evidence="3"/>
<evidence type="ECO:0000256" key="6">
    <source>
        <dbReference type="ARBA" id="ARBA00022806"/>
    </source>
</evidence>
<dbReference type="InterPro" id="IPR049730">
    <property type="entry name" value="SNF2/RAD54-like_C"/>
</dbReference>
<keyword evidence="8" id="KW-0156">Chromatin regulator</keyword>
<dbReference type="AlphaFoldDB" id="A0A0C9PPN0"/>
<dbReference type="FunFam" id="3.40.50.10810:FF:000014">
    <property type="entry name" value="SWI/SNF-related matrix-associated actin-dependent regulator of chromatin subfamily A containing DEAD/H box 1"/>
    <property type="match status" value="1"/>
</dbReference>
<evidence type="ECO:0000256" key="13">
    <source>
        <dbReference type="SAM" id="MobiDB-lite"/>
    </source>
</evidence>
<evidence type="ECO:0000259" key="15">
    <source>
        <dbReference type="PROSITE" id="PS51194"/>
    </source>
</evidence>
<dbReference type="Pfam" id="PF00271">
    <property type="entry name" value="Helicase_C"/>
    <property type="match status" value="1"/>
</dbReference>
<dbReference type="Gene3D" id="3.40.50.10810">
    <property type="entry name" value="Tandem AAA-ATPase domain"/>
    <property type="match status" value="1"/>
</dbReference>
<dbReference type="InterPro" id="IPR001650">
    <property type="entry name" value="Helicase_C-like"/>
</dbReference>
<evidence type="ECO:0000259" key="14">
    <source>
        <dbReference type="PROSITE" id="PS51192"/>
    </source>
</evidence>
<dbReference type="PROSITE" id="PS51192">
    <property type="entry name" value="HELICASE_ATP_BIND_1"/>
    <property type="match status" value="1"/>
</dbReference>
<name>A0A0C9PPN0_9HYME</name>
<feature type="domain" description="Helicase C-terminal" evidence="15">
    <location>
        <begin position="653"/>
        <end position="804"/>
    </location>
</feature>
<evidence type="ECO:0000256" key="11">
    <source>
        <dbReference type="ARBA" id="ARBA00059294"/>
    </source>
</evidence>
<feature type="region of interest" description="Disordered" evidence="13">
    <location>
        <begin position="119"/>
        <end position="171"/>
    </location>
</feature>
<dbReference type="Pfam" id="PF00176">
    <property type="entry name" value="SNF2-rel_dom"/>
    <property type="match status" value="1"/>
</dbReference>
<dbReference type="GO" id="GO:0016787">
    <property type="term" value="F:hydrolase activity"/>
    <property type="evidence" value="ECO:0007669"/>
    <property type="project" value="UniProtKB-KW"/>
</dbReference>
<dbReference type="InterPro" id="IPR000330">
    <property type="entry name" value="SNF2_N"/>
</dbReference>
<dbReference type="Gene3D" id="3.40.50.300">
    <property type="entry name" value="P-loop containing nucleotide triphosphate hydrolases"/>
    <property type="match status" value="1"/>
</dbReference>
<feature type="compositionally biased region" description="Basic residues" evidence="13">
    <location>
        <begin position="119"/>
        <end position="137"/>
    </location>
</feature>
<evidence type="ECO:0000256" key="10">
    <source>
        <dbReference type="ARBA" id="ARBA00023242"/>
    </source>
</evidence>
<evidence type="ECO:0000256" key="12">
    <source>
        <dbReference type="ARBA" id="ARBA00069890"/>
    </source>
</evidence>
<evidence type="ECO:0000256" key="1">
    <source>
        <dbReference type="ARBA" id="ARBA00004123"/>
    </source>
</evidence>
<keyword evidence="10" id="KW-0539">Nucleus</keyword>
<dbReference type="EMBL" id="GBYB01003158">
    <property type="protein sequence ID" value="JAG72925.1"/>
    <property type="molecule type" value="Transcribed_RNA"/>
</dbReference>
<dbReference type="GO" id="GO:0003678">
    <property type="term" value="F:DNA helicase activity"/>
    <property type="evidence" value="ECO:0007669"/>
    <property type="project" value="UniProtKB-EC"/>
</dbReference>
<dbReference type="PANTHER" id="PTHR10799">
    <property type="entry name" value="SNF2/RAD54 HELICASE FAMILY"/>
    <property type="match status" value="1"/>
</dbReference>
<keyword evidence="4" id="KW-0547">Nucleotide-binding</keyword>
<evidence type="ECO:0000256" key="5">
    <source>
        <dbReference type="ARBA" id="ARBA00022801"/>
    </source>
</evidence>
<feature type="region of interest" description="Disordered" evidence="13">
    <location>
        <begin position="825"/>
        <end position="847"/>
    </location>
</feature>
<evidence type="ECO:0000256" key="3">
    <source>
        <dbReference type="ARBA" id="ARBA00012551"/>
    </source>
</evidence>
<dbReference type="GO" id="GO:0005634">
    <property type="term" value="C:nucleus"/>
    <property type="evidence" value="ECO:0007669"/>
    <property type="project" value="UniProtKB-SubCell"/>
</dbReference>
<dbReference type="GO" id="GO:0005524">
    <property type="term" value="F:ATP binding"/>
    <property type="evidence" value="ECO:0007669"/>
    <property type="project" value="UniProtKB-KW"/>
</dbReference>
<feature type="domain" description="Helicase ATP-binding" evidence="14">
    <location>
        <begin position="296"/>
        <end position="468"/>
    </location>
</feature>
<dbReference type="PROSITE" id="PS51194">
    <property type="entry name" value="HELICASE_CTER"/>
    <property type="match status" value="1"/>
</dbReference>
<dbReference type="GO" id="GO:0006325">
    <property type="term" value="P:chromatin organization"/>
    <property type="evidence" value="ECO:0007669"/>
    <property type="project" value="UniProtKB-KW"/>
</dbReference>
<comment type="similarity">
    <text evidence="2">Belongs to the SNF2/RAD54 helicase family.</text>
</comment>
<sequence length="847" mass="97162">MSGEGPGNSSPSLLGNLRNFRFQKKNVKKLIMSDDDSNLTSPEVLPRRKCVNRIVDSDEDTSEGPRKVVEDEEEDEGVERERKMKYLSGEYPDIESFKIREVLTETNWNTEEARTTLKAYKKRPIKKSKNSRKKRRRRDDDEEETNIDSDEATYTSKVFDSDDDSDAEISNDLTGDKKAVLGFMQTARMAELLLMHQCSQKKAQAIIDARPFENWRDLVEKFQTSKYLDTELLNSAQNLLATRIVVEVLMKKCLRLSANMEKAVSAGSHMIPTQPSTLSPELTLAPYQMVGLNWLAVMHSQNVNGILADEMGLGKTVQIIAFLTYLKETSLSPPEGPHLIVVPSSTMENWSNELSRWSPSLNVVQYYGSQDERKYMRMGWRNGDLDDVDILLTTYNLVSSTPEERRLFRVLPIEYVIFDEAHMLKNMSTIRYENLVRINAKHRILLTGTPLQNNLLELMSLLIFVMPSIFAGKQNDLKSLFAKNPKLQSEKKSEELPLFEQEQVKNAKQIMRPFVLRRLKSEVLRDLPTKTEEVVRCPMIKKQKDLYQKLIEEFSEEAGRSAEVNGVGMMMQLRKLANHPVLIRDYYDEDKLETISKRLAKDPSYKQKNAQFIFEDLVWMSDYQIAELTRVHRCLGGFALPQEIIPESGKLKMLDEMLPRIKTEGHRVLIFSQFTMILDYLAEYLTMRGHVFLRLDGQTPVVERQDLIDEFTNDLGIFVFLLSTRAGGLGINLTAADTVIIHDIDFNPYNDKQAEDRCHRVGQTKPVNIIRLLSEGTIEEGMYEVAQQKLHLEQQITGNEENENTDKKSVLKLLKITLGLDPHNKIVSISPSKTPNKSQHGFNDSEF</sequence>
<accession>A0A0C9PPN0</accession>
<dbReference type="SMART" id="SM00487">
    <property type="entry name" value="DEXDc"/>
    <property type="match status" value="1"/>
</dbReference>